<sequence length="211" mass="22917">MLLKRFWPTPTSPSAAAVFVYGLIPQIFAHAVNYPIQKFLQAQSIVAPSGYITVAALVIHILLNWVVVYNVRVSNELGAGHPKSSAFSVVVVTLSFLLISIIFAILALVFRHDLSYAFTSGTAVADAVAELASYLAAAIILNGSNLFYLAFVAYANVGCYYFVGVPLGILLGFTYNLGAKGIWSGMMGGTLMQTLILLWVTCRTDWRKEVK</sequence>
<dbReference type="Proteomes" id="UP000828941">
    <property type="component" value="Chromosome 7"/>
</dbReference>
<proteinExistence type="predicted"/>
<dbReference type="EMBL" id="CM039432">
    <property type="protein sequence ID" value="KAI4333545.1"/>
    <property type="molecule type" value="Genomic_DNA"/>
</dbReference>
<evidence type="ECO:0000313" key="2">
    <source>
        <dbReference type="Proteomes" id="UP000828941"/>
    </source>
</evidence>
<protein>
    <submittedName>
        <fullName evidence="1">Uncharacterized protein</fullName>
    </submittedName>
</protein>
<keyword evidence="2" id="KW-1185">Reference proteome</keyword>
<comment type="caution">
    <text evidence="1">The sequence shown here is derived from an EMBL/GenBank/DDBJ whole genome shotgun (WGS) entry which is preliminary data.</text>
</comment>
<reference evidence="1 2" key="1">
    <citation type="journal article" date="2022" name="DNA Res.">
        <title>Chromosomal-level genome assembly of the orchid tree Bauhinia variegata (Leguminosae; Cercidoideae) supports the allotetraploid origin hypothesis of Bauhinia.</title>
        <authorList>
            <person name="Zhong Y."/>
            <person name="Chen Y."/>
            <person name="Zheng D."/>
            <person name="Pang J."/>
            <person name="Liu Y."/>
            <person name="Luo S."/>
            <person name="Meng S."/>
            <person name="Qian L."/>
            <person name="Wei D."/>
            <person name="Dai S."/>
            <person name="Zhou R."/>
        </authorList>
    </citation>
    <scope>NUCLEOTIDE SEQUENCE [LARGE SCALE GENOMIC DNA]</scope>
    <source>
        <strain evidence="1">BV-YZ2020</strain>
    </source>
</reference>
<organism evidence="1 2">
    <name type="scientific">Bauhinia variegata</name>
    <name type="common">Purple orchid tree</name>
    <name type="synonym">Phanera variegata</name>
    <dbReference type="NCBI Taxonomy" id="167791"/>
    <lineage>
        <taxon>Eukaryota</taxon>
        <taxon>Viridiplantae</taxon>
        <taxon>Streptophyta</taxon>
        <taxon>Embryophyta</taxon>
        <taxon>Tracheophyta</taxon>
        <taxon>Spermatophyta</taxon>
        <taxon>Magnoliopsida</taxon>
        <taxon>eudicotyledons</taxon>
        <taxon>Gunneridae</taxon>
        <taxon>Pentapetalae</taxon>
        <taxon>rosids</taxon>
        <taxon>fabids</taxon>
        <taxon>Fabales</taxon>
        <taxon>Fabaceae</taxon>
        <taxon>Cercidoideae</taxon>
        <taxon>Cercideae</taxon>
        <taxon>Bauhiniinae</taxon>
        <taxon>Bauhinia</taxon>
    </lineage>
</organism>
<gene>
    <name evidence="1" type="ORF">L6164_018335</name>
</gene>
<accession>A0ACB9NFP8</accession>
<evidence type="ECO:0000313" key="1">
    <source>
        <dbReference type="EMBL" id="KAI4333545.1"/>
    </source>
</evidence>
<name>A0ACB9NFP8_BAUVA</name>